<proteinExistence type="inferred from homology"/>
<dbReference type="EMBL" id="NVWI01000011">
    <property type="protein sequence ID" value="PCJ40030.1"/>
    <property type="molecule type" value="Genomic_DNA"/>
</dbReference>
<accession>A0A2A5C9A7</accession>
<dbReference type="InterPro" id="IPR002514">
    <property type="entry name" value="Transposase_8"/>
</dbReference>
<sequence length="88" mass="10147">MSTQKRQSFSPDFKREAVRLLEQGDKQASQLARDLGVARNKLYRWQEEIERHGGSAFPGKGSRQNTSKTANEESVLRAENKRLREEDI</sequence>
<comment type="caution">
    <text evidence="3">The sequence shown here is derived from an EMBL/GenBank/DDBJ whole genome shotgun (WGS) entry which is preliminary data.</text>
</comment>
<dbReference type="GO" id="GO:0003677">
    <property type="term" value="F:DNA binding"/>
    <property type="evidence" value="ECO:0007669"/>
    <property type="project" value="InterPro"/>
</dbReference>
<dbReference type="GO" id="GO:0004803">
    <property type="term" value="F:transposase activity"/>
    <property type="evidence" value="ECO:0007669"/>
    <property type="project" value="InterPro"/>
</dbReference>
<evidence type="ECO:0000256" key="2">
    <source>
        <dbReference type="SAM" id="MobiDB-lite"/>
    </source>
</evidence>
<gene>
    <name evidence="3" type="ORF">COA71_12745</name>
</gene>
<reference evidence="4" key="1">
    <citation type="submission" date="2017-08" db="EMBL/GenBank/DDBJ databases">
        <title>A dynamic microbial community with high functional redundancy inhabits the cold, oxic subseafloor aquifer.</title>
        <authorList>
            <person name="Tully B.J."/>
            <person name="Wheat C.G."/>
            <person name="Glazer B.T."/>
            <person name="Huber J.A."/>
        </authorList>
    </citation>
    <scope>NUCLEOTIDE SEQUENCE [LARGE SCALE GENOMIC DNA]</scope>
</reference>
<name>A0A2A5C9A7_9GAMM</name>
<protein>
    <recommendedName>
        <fullName evidence="5">Transposase</fullName>
    </recommendedName>
</protein>
<evidence type="ECO:0000313" key="3">
    <source>
        <dbReference type="EMBL" id="PCJ40030.1"/>
    </source>
</evidence>
<comment type="similarity">
    <text evidence="1">Belongs to the transposase 8 family.</text>
</comment>
<dbReference type="AlphaFoldDB" id="A0A2A5C9A7"/>
<dbReference type="InterPro" id="IPR009057">
    <property type="entry name" value="Homeodomain-like_sf"/>
</dbReference>
<evidence type="ECO:0000313" key="4">
    <source>
        <dbReference type="Proteomes" id="UP000228987"/>
    </source>
</evidence>
<evidence type="ECO:0008006" key="5">
    <source>
        <dbReference type="Google" id="ProtNLM"/>
    </source>
</evidence>
<evidence type="ECO:0000256" key="1">
    <source>
        <dbReference type="ARBA" id="ARBA00009964"/>
    </source>
</evidence>
<dbReference type="GO" id="GO:0006313">
    <property type="term" value="P:DNA transposition"/>
    <property type="evidence" value="ECO:0007669"/>
    <property type="project" value="InterPro"/>
</dbReference>
<dbReference type="Gene3D" id="1.10.10.60">
    <property type="entry name" value="Homeodomain-like"/>
    <property type="match status" value="1"/>
</dbReference>
<feature type="compositionally biased region" description="Basic and acidic residues" evidence="2">
    <location>
        <begin position="70"/>
        <end position="88"/>
    </location>
</feature>
<dbReference type="Proteomes" id="UP000228987">
    <property type="component" value="Unassembled WGS sequence"/>
</dbReference>
<dbReference type="Pfam" id="PF01527">
    <property type="entry name" value="HTH_Tnp_1"/>
    <property type="match status" value="1"/>
</dbReference>
<feature type="region of interest" description="Disordered" evidence="2">
    <location>
        <begin position="53"/>
        <end position="88"/>
    </location>
</feature>
<dbReference type="SUPFAM" id="SSF46689">
    <property type="entry name" value="Homeodomain-like"/>
    <property type="match status" value="1"/>
</dbReference>
<organism evidence="3 4">
    <name type="scientific">SAR86 cluster bacterium</name>
    <dbReference type="NCBI Taxonomy" id="2030880"/>
    <lineage>
        <taxon>Bacteria</taxon>
        <taxon>Pseudomonadati</taxon>
        <taxon>Pseudomonadota</taxon>
        <taxon>Gammaproteobacteria</taxon>
        <taxon>SAR86 cluster</taxon>
    </lineage>
</organism>